<organism evidence="1 2">
    <name type="scientific">Candidatus Synchoanobacter obligatus</name>
    <dbReference type="NCBI Taxonomy" id="2919597"/>
    <lineage>
        <taxon>Bacteria</taxon>
        <taxon>Pseudomonadati</taxon>
        <taxon>Pseudomonadota</taxon>
        <taxon>Gammaproteobacteria</taxon>
        <taxon>Candidatus Comchoanobacterales</taxon>
        <taxon>Candidatus Comchoanobacteraceae</taxon>
        <taxon>Candidatus Synchoanobacter</taxon>
    </lineage>
</organism>
<name>A0ABT1L485_9GAMM</name>
<gene>
    <name evidence="1" type="ORF">MKS91_01580</name>
</gene>
<dbReference type="Proteomes" id="UP001320768">
    <property type="component" value="Unassembled WGS sequence"/>
</dbReference>
<proteinExistence type="predicted"/>
<evidence type="ECO:0000313" key="2">
    <source>
        <dbReference type="Proteomes" id="UP001320768"/>
    </source>
</evidence>
<reference evidence="1 2" key="1">
    <citation type="journal article" date="2022" name="Nat. Microbiol.">
        <title>The microbiome of a bacterivorous marine choanoflagellate contains a resource-demanding obligate bacterial associate.</title>
        <authorList>
            <person name="Needham D.M."/>
            <person name="Poirier C."/>
            <person name="Bachy C."/>
            <person name="George E.E."/>
            <person name="Wilken S."/>
            <person name="Yung C.C.M."/>
            <person name="Limardo A.J."/>
            <person name="Morando M."/>
            <person name="Sudek L."/>
            <person name="Malmstrom R.R."/>
            <person name="Keeling P.J."/>
            <person name="Santoro A.E."/>
            <person name="Worden A.Z."/>
        </authorList>
    </citation>
    <scope>NUCLEOTIDE SEQUENCE [LARGE SCALE GENOMIC DNA]</scope>
    <source>
        <strain evidence="1 2">Comchoano-2</strain>
    </source>
</reference>
<sequence length="131" mass="14483">MSLLSYLLPCCVKADEEKKPLMAEAVKTPVKVSGRDSVDSGRGKSPFRVRLMIQKKSGYDVSHEDYLIDGSELQDGAGKITKASVKILLENKGFKSYPNHFYKWEIGDGDIEIGATLVSVVAEKTAMKRSR</sequence>
<keyword evidence="2" id="KW-1185">Reference proteome</keyword>
<comment type="caution">
    <text evidence="1">The sequence shown here is derived from an EMBL/GenBank/DDBJ whole genome shotgun (WGS) entry which is preliminary data.</text>
</comment>
<evidence type="ECO:0000313" key="1">
    <source>
        <dbReference type="EMBL" id="MCP8351984.1"/>
    </source>
</evidence>
<accession>A0ABT1L485</accession>
<dbReference type="RefSeq" id="WP_258569090.1">
    <property type="nucleotide sequence ID" value="NZ_JAKUDN010000001.1"/>
</dbReference>
<protein>
    <submittedName>
        <fullName evidence="1">Uncharacterized protein</fullName>
    </submittedName>
</protein>
<dbReference type="EMBL" id="JAKUDN010000001">
    <property type="protein sequence ID" value="MCP8351984.1"/>
    <property type="molecule type" value="Genomic_DNA"/>
</dbReference>